<keyword evidence="5" id="KW-0378">Hydrolase</keyword>
<evidence type="ECO:0000256" key="1">
    <source>
        <dbReference type="ARBA" id="ARBA00001947"/>
    </source>
</evidence>
<evidence type="ECO:0000256" key="3">
    <source>
        <dbReference type="ARBA" id="ARBA00022670"/>
    </source>
</evidence>
<feature type="domain" description="Peptidase M13 N-terminal" evidence="10">
    <location>
        <begin position="170"/>
        <end position="562"/>
    </location>
</feature>
<evidence type="ECO:0000259" key="10">
    <source>
        <dbReference type="Pfam" id="PF05649"/>
    </source>
</evidence>
<dbReference type="GO" id="GO:0046872">
    <property type="term" value="F:metal ion binding"/>
    <property type="evidence" value="ECO:0007669"/>
    <property type="project" value="UniProtKB-KW"/>
</dbReference>
<gene>
    <name evidence="11" type="ORF">HOLleu_38977</name>
</gene>
<dbReference type="PRINTS" id="PR00786">
    <property type="entry name" value="NEPRILYSIN"/>
</dbReference>
<keyword evidence="3" id="KW-0645">Protease</keyword>
<evidence type="ECO:0000313" key="11">
    <source>
        <dbReference type="EMBL" id="KAJ8021701.1"/>
    </source>
</evidence>
<sequence>MNSDKSNSVSVKYDNLQNGDCGKKETMYTFDVESTGTEIKVMDLNGNGKKLTRRKTHLEKKLFFLVVVLLFSLVVVIGILFGQIHRGHTELGVTHNVETSHSHRAFVVEQDTVNSQSQRDSSGGNNVDVSNSLTDCSFNHSKEDDNVCLTPTCVKTAAGMLSRMDQTVQPCDDFYRYACGGWTENNVIPEDQASHGVFYELMESLSIECKALLEEEKQPNEPESTTKTKHFYKSCMNEEVIDARGTEPLKNLLHQLGGWPVVNDFVFDEDSWSIEDTEAKLKRIANGNSLFNQNIYPDPRDSTNFIITIDQPTLGLGLGTKYMYLQNTTHKNVEAYLEFMIDIAADLRGDGDREAVADEMQKVLDFEVKIAEIVLTFQERRAQIGIYNKISIDELTALTPSFSWLQYFREMFGPDVEIDGTEMVVCHAMPFLEGFQRLIETTPKRTLANYVLWHLVFHTIPMLGKKQREYVLKFNAVKYGEISEEARWRLCYKTTNDNMFPSMGHMFINRHFDESSKTTAEEMIDDLKENAIKVIQRTVWMDNATKENAIRKVKAIEEQTGYDELTRNISAINEKYSSIHIDDDKFFENSLAIWSLLFQDMAGNFRQSVSNKEWESSVVQVNAFYHFTRNYIRFPAGILQPPFFVGRGPKSINYGGIGVVIGHELSHAFDDKGSIFDENGDMHYWWTEESKAAFDEKTQCLIDQYNGYTVDQVGISVNGQLTLGENIADNGGLNSAYEAYHTYLRRQGKPEKLLPGISLNHNQLFFVNFAQFWCSLYKDDFLKLSLKGDVHPPGPIRVLGPLSNSHYFAEAFNCPVGSPYNPENKCKVW</sequence>
<dbReference type="PANTHER" id="PTHR11733">
    <property type="entry name" value="ZINC METALLOPROTEASE FAMILY M13 NEPRILYSIN-RELATED"/>
    <property type="match status" value="1"/>
</dbReference>
<dbReference type="GO" id="GO:0016485">
    <property type="term" value="P:protein processing"/>
    <property type="evidence" value="ECO:0007669"/>
    <property type="project" value="TreeGrafter"/>
</dbReference>
<dbReference type="Gene3D" id="3.40.390.10">
    <property type="entry name" value="Collagenase (Catalytic Domain)"/>
    <property type="match status" value="1"/>
</dbReference>
<evidence type="ECO:0000259" key="9">
    <source>
        <dbReference type="Pfam" id="PF01431"/>
    </source>
</evidence>
<evidence type="ECO:0000256" key="2">
    <source>
        <dbReference type="ARBA" id="ARBA00007357"/>
    </source>
</evidence>
<dbReference type="InterPro" id="IPR008753">
    <property type="entry name" value="Peptidase_M13_N"/>
</dbReference>
<organism evidence="11 12">
    <name type="scientific">Holothuria leucospilota</name>
    <name type="common">Black long sea cucumber</name>
    <name type="synonym">Mertensiothuria leucospilota</name>
    <dbReference type="NCBI Taxonomy" id="206669"/>
    <lineage>
        <taxon>Eukaryota</taxon>
        <taxon>Metazoa</taxon>
        <taxon>Echinodermata</taxon>
        <taxon>Eleutherozoa</taxon>
        <taxon>Echinozoa</taxon>
        <taxon>Holothuroidea</taxon>
        <taxon>Aspidochirotacea</taxon>
        <taxon>Aspidochirotida</taxon>
        <taxon>Holothuriidae</taxon>
        <taxon>Holothuria</taxon>
    </lineage>
</organism>
<keyword evidence="4" id="KW-0479">Metal-binding</keyword>
<dbReference type="CDD" id="cd08662">
    <property type="entry name" value="M13"/>
    <property type="match status" value="1"/>
</dbReference>
<dbReference type="InterPro" id="IPR042089">
    <property type="entry name" value="Peptidase_M13_dom_2"/>
</dbReference>
<dbReference type="Proteomes" id="UP001152320">
    <property type="component" value="Chromosome 21"/>
</dbReference>
<dbReference type="Pfam" id="PF05649">
    <property type="entry name" value="Peptidase_M13_N"/>
    <property type="match status" value="1"/>
</dbReference>
<dbReference type="OrthoDB" id="6475849at2759"/>
<dbReference type="PROSITE" id="PS51885">
    <property type="entry name" value="NEPRILYSIN"/>
    <property type="match status" value="1"/>
</dbReference>
<feature type="transmembrane region" description="Helical" evidence="8">
    <location>
        <begin position="62"/>
        <end position="81"/>
    </location>
</feature>
<evidence type="ECO:0000256" key="6">
    <source>
        <dbReference type="ARBA" id="ARBA00022833"/>
    </source>
</evidence>
<comment type="cofactor">
    <cofactor evidence="1">
        <name>Zn(2+)</name>
        <dbReference type="ChEBI" id="CHEBI:29105"/>
    </cofactor>
</comment>
<keyword evidence="7" id="KW-0482">Metalloprotease</keyword>
<evidence type="ECO:0000256" key="4">
    <source>
        <dbReference type="ARBA" id="ARBA00022723"/>
    </source>
</evidence>
<feature type="domain" description="Peptidase M13 C-terminal" evidence="9">
    <location>
        <begin position="622"/>
        <end position="828"/>
    </location>
</feature>
<dbReference type="SUPFAM" id="SSF55486">
    <property type="entry name" value="Metalloproteases ('zincins'), catalytic domain"/>
    <property type="match status" value="1"/>
</dbReference>
<keyword evidence="12" id="KW-1185">Reference proteome</keyword>
<keyword evidence="8" id="KW-0472">Membrane</keyword>
<comment type="similarity">
    <text evidence="2">Belongs to the peptidase M13 family.</text>
</comment>
<dbReference type="InterPro" id="IPR024079">
    <property type="entry name" value="MetalloPept_cat_dom_sf"/>
</dbReference>
<dbReference type="EMBL" id="JAIZAY010000021">
    <property type="protein sequence ID" value="KAJ8021701.1"/>
    <property type="molecule type" value="Genomic_DNA"/>
</dbReference>
<dbReference type="Gene3D" id="1.10.1380.10">
    <property type="entry name" value="Neutral endopeptidase , domain2"/>
    <property type="match status" value="1"/>
</dbReference>
<reference evidence="11" key="1">
    <citation type="submission" date="2021-10" db="EMBL/GenBank/DDBJ databases">
        <title>Tropical sea cucumber genome reveals ecological adaptation and Cuvierian tubules defense mechanism.</title>
        <authorList>
            <person name="Chen T."/>
        </authorList>
    </citation>
    <scope>NUCLEOTIDE SEQUENCE</scope>
    <source>
        <strain evidence="11">Nanhai2018</strain>
        <tissue evidence="11">Muscle</tissue>
    </source>
</reference>
<protein>
    <submittedName>
        <fullName evidence="11">Membrane metallo-endopeptidase-like 1</fullName>
    </submittedName>
</protein>
<dbReference type="Pfam" id="PF01431">
    <property type="entry name" value="Peptidase_M13"/>
    <property type="match status" value="1"/>
</dbReference>
<accession>A0A9Q0YHS5</accession>
<name>A0A9Q0YHS5_HOLLE</name>
<dbReference type="InterPro" id="IPR018497">
    <property type="entry name" value="Peptidase_M13_C"/>
</dbReference>
<dbReference type="PANTHER" id="PTHR11733:SF167">
    <property type="entry name" value="FI17812P1-RELATED"/>
    <property type="match status" value="1"/>
</dbReference>
<keyword evidence="8" id="KW-1133">Transmembrane helix</keyword>
<dbReference type="GO" id="GO:0005886">
    <property type="term" value="C:plasma membrane"/>
    <property type="evidence" value="ECO:0007669"/>
    <property type="project" value="TreeGrafter"/>
</dbReference>
<evidence type="ECO:0000313" key="12">
    <source>
        <dbReference type="Proteomes" id="UP001152320"/>
    </source>
</evidence>
<keyword evidence="6" id="KW-0862">Zinc</keyword>
<evidence type="ECO:0000256" key="7">
    <source>
        <dbReference type="ARBA" id="ARBA00023049"/>
    </source>
</evidence>
<evidence type="ECO:0000256" key="8">
    <source>
        <dbReference type="SAM" id="Phobius"/>
    </source>
</evidence>
<evidence type="ECO:0000256" key="5">
    <source>
        <dbReference type="ARBA" id="ARBA00022801"/>
    </source>
</evidence>
<dbReference type="InterPro" id="IPR000718">
    <property type="entry name" value="Peptidase_M13"/>
</dbReference>
<dbReference type="AlphaFoldDB" id="A0A9Q0YHS5"/>
<proteinExistence type="inferred from homology"/>
<dbReference type="GO" id="GO:0004222">
    <property type="term" value="F:metalloendopeptidase activity"/>
    <property type="evidence" value="ECO:0007669"/>
    <property type="project" value="InterPro"/>
</dbReference>
<keyword evidence="8" id="KW-0812">Transmembrane</keyword>
<comment type="caution">
    <text evidence="11">The sequence shown here is derived from an EMBL/GenBank/DDBJ whole genome shotgun (WGS) entry which is preliminary data.</text>
</comment>